<dbReference type="InterPro" id="IPR050567">
    <property type="entry name" value="Mitochondrial_Carrier"/>
</dbReference>
<keyword evidence="4 9" id="KW-0812">Transmembrane</keyword>
<feature type="repeat" description="Solcar" evidence="9">
    <location>
        <begin position="98"/>
        <end position="187"/>
    </location>
</feature>
<evidence type="ECO:0000256" key="11">
    <source>
        <dbReference type="SAM" id="Phobius"/>
    </source>
</evidence>
<sequence>MSVERTPLEYFIGGAIGGFCVVVVGHPFDTIKVRLQMAQNMNKNMYHLVRNLFIKEGPFSLYKGISAPLITVIPLSAIGFFSYGAGKLLVTKPGQTKFTDIQLLFSGMFSGACSTIIAAPSERIKCLLQAQEEVGTKRQYKGFMDCVKKLYQEGGIRSIYLGTCATLLRDIPSCATYFYTYERLMGLLIKSPEEMTWQPLLAGGAAGVVTWLVSLPADSIKTRLQASPMKMYPNGVRSVFPIIMKEGGFLTLYRGVTTVMMLALISTSKSAYLDIDSEGFNTALTLSNEKTTVEQRKERREIEDNTLTKSLQLLRIRGSPHLLPEDILTLVNHCRCLRELSMSYSLLSDDLLMALCTEEEVNLETLRIEVHSETRPLPIIDEKVWKTFSDRFPNINLILLSYITDEEEHESLFTSHIPMTHLYFGEAPSESVALRIHSYCPRLMELVIAAYGPGLIDDVLINVARGCPRLNAIGLGDCEISCTGLLEFVTLCAERLKILYIRETSLIEDSELDVLSVTAKVSSLLGDTWVPEYIPLW</sequence>
<keyword evidence="6 11" id="KW-1133">Transmembrane helix</keyword>
<dbReference type="EMBL" id="JAUDFV010000154">
    <property type="protein sequence ID" value="KAL2715971.1"/>
    <property type="molecule type" value="Genomic_DNA"/>
</dbReference>
<dbReference type="PROSITE" id="PS50920">
    <property type="entry name" value="SOLCAR"/>
    <property type="match status" value="3"/>
</dbReference>
<evidence type="ECO:0000313" key="13">
    <source>
        <dbReference type="Proteomes" id="UP001607302"/>
    </source>
</evidence>
<name>A0ABD2A6I3_VESSQ</name>
<dbReference type="GO" id="GO:0031966">
    <property type="term" value="C:mitochondrial membrane"/>
    <property type="evidence" value="ECO:0007669"/>
    <property type="project" value="UniProtKB-SubCell"/>
</dbReference>
<gene>
    <name evidence="12" type="ORF">V1478_013647</name>
</gene>
<protein>
    <submittedName>
        <fullName evidence="12">F-box/LRR-repeat protein 3-like</fullName>
    </submittedName>
</protein>
<dbReference type="Gene3D" id="3.80.10.10">
    <property type="entry name" value="Ribonuclease Inhibitor"/>
    <property type="match status" value="1"/>
</dbReference>
<evidence type="ECO:0000256" key="5">
    <source>
        <dbReference type="ARBA" id="ARBA00022737"/>
    </source>
</evidence>
<reference evidence="12 13" key="1">
    <citation type="journal article" date="2024" name="Ann. Entomol. Soc. Am.">
        <title>Genomic analyses of the southern and eastern yellowjacket wasps (Hymenoptera: Vespidae) reveal evolutionary signatures of social life.</title>
        <authorList>
            <person name="Catto M.A."/>
            <person name="Caine P.B."/>
            <person name="Orr S.E."/>
            <person name="Hunt B.G."/>
            <person name="Goodisman M.A.D."/>
        </authorList>
    </citation>
    <scope>NUCLEOTIDE SEQUENCE [LARGE SCALE GENOMIC DNA]</scope>
    <source>
        <strain evidence="12">233</strain>
        <tissue evidence="12">Head and thorax</tissue>
    </source>
</reference>
<dbReference type="InterPro" id="IPR018108">
    <property type="entry name" value="MCP_transmembrane"/>
</dbReference>
<accession>A0ABD2A6I3</accession>
<evidence type="ECO:0000256" key="4">
    <source>
        <dbReference type="ARBA" id="ARBA00022692"/>
    </source>
</evidence>
<dbReference type="SUPFAM" id="SSF103506">
    <property type="entry name" value="Mitochondrial carrier"/>
    <property type="match status" value="1"/>
</dbReference>
<comment type="subcellular location">
    <subcellularLocation>
        <location evidence="1">Mitochondrion membrane</location>
        <topology evidence="1">Multi-pass membrane protein</topology>
    </subcellularLocation>
</comment>
<evidence type="ECO:0000256" key="9">
    <source>
        <dbReference type="PROSITE-ProRule" id="PRU00282"/>
    </source>
</evidence>
<feature type="repeat" description="Solcar" evidence="9">
    <location>
        <begin position="194"/>
        <end position="279"/>
    </location>
</feature>
<dbReference type="PANTHER" id="PTHR45624">
    <property type="entry name" value="MITOCHONDRIAL BASIC AMINO ACIDS TRANSPORTER-RELATED"/>
    <property type="match status" value="1"/>
</dbReference>
<keyword evidence="7" id="KW-0496">Mitochondrion</keyword>
<dbReference type="Pfam" id="PF00153">
    <property type="entry name" value="Mito_carr"/>
    <property type="match status" value="3"/>
</dbReference>
<feature type="repeat" description="Solcar" evidence="9">
    <location>
        <begin position="5"/>
        <end position="89"/>
    </location>
</feature>
<evidence type="ECO:0000256" key="10">
    <source>
        <dbReference type="RuleBase" id="RU000488"/>
    </source>
</evidence>
<organism evidence="12 13">
    <name type="scientific">Vespula squamosa</name>
    <name type="common">Southern yellow jacket</name>
    <name type="synonym">Wasp</name>
    <dbReference type="NCBI Taxonomy" id="30214"/>
    <lineage>
        <taxon>Eukaryota</taxon>
        <taxon>Metazoa</taxon>
        <taxon>Ecdysozoa</taxon>
        <taxon>Arthropoda</taxon>
        <taxon>Hexapoda</taxon>
        <taxon>Insecta</taxon>
        <taxon>Pterygota</taxon>
        <taxon>Neoptera</taxon>
        <taxon>Endopterygota</taxon>
        <taxon>Hymenoptera</taxon>
        <taxon>Apocrita</taxon>
        <taxon>Aculeata</taxon>
        <taxon>Vespoidea</taxon>
        <taxon>Vespidae</taxon>
        <taxon>Vespinae</taxon>
        <taxon>Vespula</taxon>
    </lineage>
</organism>
<dbReference type="Gene3D" id="1.50.40.10">
    <property type="entry name" value="Mitochondrial carrier domain"/>
    <property type="match status" value="2"/>
</dbReference>
<feature type="transmembrane region" description="Helical" evidence="11">
    <location>
        <begin position="65"/>
        <end position="86"/>
    </location>
</feature>
<keyword evidence="5" id="KW-0677">Repeat</keyword>
<keyword evidence="3 10" id="KW-0813">Transport</keyword>
<dbReference type="InterPro" id="IPR032675">
    <property type="entry name" value="LRR_dom_sf"/>
</dbReference>
<evidence type="ECO:0000256" key="3">
    <source>
        <dbReference type="ARBA" id="ARBA00022448"/>
    </source>
</evidence>
<feature type="transmembrane region" description="Helical" evidence="11">
    <location>
        <begin position="7"/>
        <end position="28"/>
    </location>
</feature>
<dbReference type="AlphaFoldDB" id="A0ABD2A6I3"/>
<proteinExistence type="inferred from homology"/>
<comment type="similarity">
    <text evidence="2 10">Belongs to the mitochondrial carrier (TC 2.A.29) family.</text>
</comment>
<dbReference type="PANTHER" id="PTHR45624:SF4">
    <property type="entry name" value="CONGESTED-LIKE TRACHEA PROTEIN-RELATED"/>
    <property type="match status" value="1"/>
</dbReference>
<dbReference type="InterPro" id="IPR023395">
    <property type="entry name" value="MCP_dom_sf"/>
</dbReference>
<evidence type="ECO:0000256" key="8">
    <source>
        <dbReference type="ARBA" id="ARBA00023136"/>
    </source>
</evidence>
<comment type="caution">
    <text evidence="12">The sequence shown here is derived from an EMBL/GenBank/DDBJ whole genome shotgun (WGS) entry which is preliminary data.</text>
</comment>
<keyword evidence="8 9" id="KW-0472">Membrane</keyword>
<evidence type="ECO:0000256" key="2">
    <source>
        <dbReference type="ARBA" id="ARBA00006375"/>
    </source>
</evidence>
<evidence type="ECO:0000256" key="6">
    <source>
        <dbReference type="ARBA" id="ARBA00022989"/>
    </source>
</evidence>
<evidence type="ECO:0000256" key="1">
    <source>
        <dbReference type="ARBA" id="ARBA00004225"/>
    </source>
</evidence>
<evidence type="ECO:0000256" key="7">
    <source>
        <dbReference type="ARBA" id="ARBA00023128"/>
    </source>
</evidence>
<dbReference type="Proteomes" id="UP001607302">
    <property type="component" value="Unassembled WGS sequence"/>
</dbReference>
<evidence type="ECO:0000313" key="12">
    <source>
        <dbReference type="EMBL" id="KAL2715971.1"/>
    </source>
</evidence>
<keyword evidence="13" id="KW-1185">Reference proteome</keyword>
<dbReference type="SUPFAM" id="SSF52047">
    <property type="entry name" value="RNI-like"/>
    <property type="match status" value="1"/>
</dbReference>